<dbReference type="InterPro" id="IPR016123">
    <property type="entry name" value="Mog1/PsbP_a/b/a-sand"/>
</dbReference>
<keyword evidence="6" id="KW-1185">Reference proteome</keyword>
<dbReference type="PhylomeDB" id="K6VEC8"/>
<evidence type="ECO:0000313" key="5">
    <source>
        <dbReference type="EMBL" id="GAB67607.1"/>
    </source>
</evidence>
<dbReference type="GO" id="GO:0006606">
    <property type="term" value="P:protein import into nucleus"/>
    <property type="evidence" value="ECO:0007669"/>
    <property type="project" value="TreeGrafter"/>
</dbReference>
<keyword evidence="4" id="KW-0472">Membrane</keyword>
<dbReference type="GeneID" id="14693976"/>
<evidence type="ECO:0000256" key="3">
    <source>
        <dbReference type="ARBA" id="ARBA00022927"/>
    </source>
</evidence>
<dbReference type="GO" id="GO:0005085">
    <property type="term" value="F:guanyl-nucleotide exchange factor activity"/>
    <property type="evidence" value="ECO:0007669"/>
    <property type="project" value="TreeGrafter"/>
</dbReference>
<dbReference type="RefSeq" id="XP_004223554.1">
    <property type="nucleotide sequence ID" value="XM_004223506.1"/>
</dbReference>
<gene>
    <name evidence="5" type="ORF">PCYB_121750</name>
</gene>
<dbReference type="eggNOG" id="KOG3329">
    <property type="taxonomic scope" value="Eukaryota"/>
</dbReference>
<keyword evidence="2" id="KW-0813">Transport</keyword>
<keyword evidence="3" id="KW-0653">Protein transport</keyword>
<dbReference type="PANTHER" id="PTHR15837:SF0">
    <property type="entry name" value="RAN GUANINE NUCLEOTIDE RELEASE FACTOR"/>
    <property type="match status" value="1"/>
</dbReference>
<comment type="similarity">
    <text evidence="1">Belongs to the MOG1 family.</text>
</comment>
<dbReference type="Pfam" id="PF04603">
    <property type="entry name" value="Mog1"/>
    <property type="match status" value="1"/>
</dbReference>
<dbReference type="EMBL" id="DF157104">
    <property type="protein sequence ID" value="GAB67607.1"/>
    <property type="molecule type" value="Genomic_DNA"/>
</dbReference>
<feature type="transmembrane region" description="Helical" evidence="4">
    <location>
        <begin position="164"/>
        <end position="181"/>
    </location>
</feature>
<dbReference type="OMA" id="EVYVHKF"/>
<evidence type="ECO:0000256" key="1">
    <source>
        <dbReference type="ARBA" id="ARBA00010307"/>
    </source>
</evidence>
<dbReference type="Proteomes" id="UP000006319">
    <property type="component" value="Chromosome 12"/>
</dbReference>
<dbReference type="Gene3D" id="3.40.1000.10">
    <property type="entry name" value="Mog1/PsbP, alpha/beta/alpha sandwich"/>
    <property type="match status" value="1"/>
</dbReference>
<dbReference type="VEuPathDB" id="PlasmoDB:PCYB_121750"/>
<dbReference type="KEGG" id="pcy:PCYB_121750"/>
<evidence type="ECO:0000256" key="2">
    <source>
        <dbReference type="ARBA" id="ARBA00022448"/>
    </source>
</evidence>
<keyword evidence="4" id="KW-1133">Transmembrane helix</keyword>
<reference evidence="5 6" key="1">
    <citation type="journal article" date="2012" name="Nat. Genet.">
        <title>Plasmodium cynomolgi genome sequences provide insight into Plasmodium vivax and the monkey malaria clade.</title>
        <authorList>
            <person name="Tachibana S."/>
            <person name="Sullivan S.A."/>
            <person name="Kawai S."/>
            <person name="Nakamura S."/>
            <person name="Kim H.R."/>
            <person name="Goto N."/>
            <person name="Arisue N."/>
            <person name="Palacpac N.M.Q."/>
            <person name="Honma H."/>
            <person name="Yagi M."/>
            <person name="Tougan T."/>
            <person name="Katakai Y."/>
            <person name="Kaneko O."/>
            <person name="Mita T."/>
            <person name="Kita K."/>
            <person name="Yasutomi Y."/>
            <person name="Sutton P.L."/>
            <person name="Shakhbatyan R."/>
            <person name="Horii T."/>
            <person name="Yasunaga T."/>
            <person name="Barnwell J.W."/>
            <person name="Escalante A.A."/>
            <person name="Carlton J.M."/>
            <person name="Tanabe K."/>
        </authorList>
    </citation>
    <scope>NUCLEOTIDE SEQUENCE [LARGE SCALE GENOMIC DNA]</scope>
    <source>
        <strain evidence="5 6">B</strain>
    </source>
</reference>
<protein>
    <submittedName>
        <fullName evidence="5">Ran-interacting Mog1 domain containing protein</fullName>
    </submittedName>
</protein>
<dbReference type="PANTHER" id="PTHR15837">
    <property type="entry name" value="RAN GUANINE NUCLEOTIDE RELEASE FACTOR"/>
    <property type="match status" value="1"/>
</dbReference>
<proteinExistence type="inferred from homology"/>
<name>K6VEC8_PLACD</name>
<dbReference type="OrthoDB" id="10255285at2759"/>
<dbReference type="InterPro" id="IPR007681">
    <property type="entry name" value="Mog1"/>
</dbReference>
<sequence length="195" mass="23179">MAEALRENHFFNRFIKMNIPDDYLDASRFRIIPDNQEVYVHKYDDKCVIIEVLCFQNMNIQEKGKFYFYDLAKENDSVENVIITNNHSVPHSQGSYTLLVGQQKIKKENSAQYQHILLYICIFPIEEHNADVLITWNVPKEDMEIHPELETFNEMVQSFRILDYNFFFLCFCVILSLIKYIQIFQKGMKRGDGVK</sequence>
<keyword evidence="4" id="KW-0812">Transmembrane</keyword>
<evidence type="ECO:0000313" key="6">
    <source>
        <dbReference type="Proteomes" id="UP000006319"/>
    </source>
</evidence>
<accession>K6VEC8</accession>
<dbReference type="AlphaFoldDB" id="K6VEC8"/>
<organism evidence="5 6">
    <name type="scientific">Plasmodium cynomolgi (strain B)</name>
    <dbReference type="NCBI Taxonomy" id="1120755"/>
    <lineage>
        <taxon>Eukaryota</taxon>
        <taxon>Sar</taxon>
        <taxon>Alveolata</taxon>
        <taxon>Apicomplexa</taxon>
        <taxon>Aconoidasida</taxon>
        <taxon>Haemosporida</taxon>
        <taxon>Plasmodiidae</taxon>
        <taxon>Plasmodium</taxon>
        <taxon>Plasmodium (Plasmodium)</taxon>
    </lineage>
</organism>
<dbReference type="SUPFAM" id="SSF55724">
    <property type="entry name" value="Mog1p/PsbP-like"/>
    <property type="match status" value="1"/>
</dbReference>
<evidence type="ECO:0000256" key="4">
    <source>
        <dbReference type="SAM" id="Phobius"/>
    </source>
</evidence>
<dbReference type="GO" id="GO:0005634">
    <property type="term" value="C:nucleus"/>
    <property type="evidence" value="ECO:0007669"/>
    <property type="project" value="TreeGrafter"/>
</dbReference>
<dbReference type="GO" id="GO:0031267">
    <property type="term" value="F:small GTPase binding"/>
    <property type="evidence" value="ECO:0007669"/>
    <property type="project" value="TreeGrafter"/>
</dbReference>